<keyword evidence="3" id="KW-1185">Reference proteome</keyword>
<dbReference type="OrthoDB" id="3525196at2"/>
<evidence type="ECO:0000256" key="1">
    <source>
        <dbReference type="SAM" id="MobiDB-lite"/>
    </source>
</evidence>
<proteinExistence type="predicted"/>
<dbReference type="Proteomes" id="UP000266677">
    <property type="component" value="Unassembled WGS sequence"/>
</dbReference>
<dbReference type="EMBL" id="QZFU01000033">
    <property type="protein sequence ID" value="RJO71429.1"/>
    <property type="molecule type" value="Genomic_DNA"/>
</dbReference>
<accession>A0A3A4KCR1</accession>
<organism evidence="2 3">
    <name type="scientific">Nocardia panacis</name>
    <dbReference type="NCBI Taxonomy" id="2340916"/>
    <lineage>
        <taxon>Bacteria</taxon>
        <taxon>Bacillati</taxon>
        <taxon>Actinomycetota</taxon>
        <taxon>Actinomycetes</taxon>
        <taxon>Mycobacteriales</taxon>
        <taxon>Nocardiaceae</taxon>
        <taxon>Nocardia</taxon>
    </lineage>
</organism>
<dbReference type="AlphaFoldDB" id="A0A3A4KCR1"/>
<dbReference type="InterPro" id="IPR007499">
    <property type="entry name" value="ERF_bacteria_virus"/>
</dbReference>
<comment type="caution">
    <text evidence="2">The sequence shown here is derived from an EMBL/GenBank/DDBJ whole genome shotgun (WGS) entry which is preliminary data.</text>
</comment>
<feature type="region of interest" description="Disordered" evidence="1">
    <location>
        <begin position="197"/>
        <end position="220"/>
    </location>
</feature>
<dbReference type="Pfam" id="PF04404">
    <property type="entry name" value="ERF"/>
    <property type="match status" value="1"/>
</dbReference>
<protein>
    <recommendedName>
        <fullName evidence="4">ERF family protein</fullName>
    </recommendedName>
</protein>
<evidence type="ECO:0000313" key="2">
    <source>
        <dbReference type="EMBL" id="RJO71429.1"/>
    </source>
</evidence>
<sequence length="220" mass="23637">MADTKPTVVEAFSAVMAAVQAIGKGEYNKDQRFHFRGIDTVTDAVGPVLREHGVVILPTAEDIEVERYQTARGTAMQGVIVRMRYTVFGPAGDSFSGVTFGQASDAGDKAVAKAQSVAYRVFLLQGLTIPTNEPDPDASSHERVAYSQAAQDARNELEALCRELGIHPRTAMNDFAAANNGLDIRDATDPGSIRALDARYRTEHGTAPADDRRAVDDQGA</sequence>
<name>A0A3A4KCR1_9NOCA</name>
<evidence type="ECO:0000313" key="3">
    <source>
        <dbReference type="Proteomes" id="UP000266677"/>
    </source>
</evidence>
<reference evidence="2 3" key="1">
    <citation type="submission" date="2018-09" db="EMBL/GenBank/DDBJ databases">
        <title>YIM PH21274 draft genome.</title>
        <authorList>
            <person name="Miao C."/>
        </authorList>
    </citation>
    <scope>NUCLEOTIDE SEQUENCE [LARGE SCALE GENOMIC DNA]</scope>
    <source>
        <strain evidence="2 3">YIM PH 21724</strain>
    </source>
</reference>
<gene>
    <name evidence="2" type="ORF">D5S18_24985</name>
</gene>
<evidence type="ECO:0008006" key="4">
    <source>
        <dbReference type="Google" id="ProtNLM"/>
    </source>
</evidence>
<dbReference type="RefSeq" id="WP_120043541.1">
    <property type="nucleotide sequence ID" value="NZ_QZFU01000033.1"/>
</dbReference>